<dbReference type="InterPro" id="IPR020846">
    <property type="entry name" value="MFS_dom"/>
</dbReference>
<sequence>MTVAVGQQFETDLPTRMDRLPWSRWHWRVVVALGITWMLDGLEVTLVGAIAPTLTAPDTLHLTESQIGNAATAYLAGAIAGALVFGRLTDKFGRKRLFFVTLGVYLSATLATALSWNFASFALCRAVTGAGIGGEYAAVNSAIDELLPARVRGRADLAINSTYWLGTALGSLMTLLLLDSHFVPRSIGWRCVFVLGALIGLSVLALRRHVPESPRWLLLHGRLGAAKEVVTGIEREVSASTHEDLSSACKPRKMEAKGSVTFRSIARVLLRRHLRRTILGLSLMVAQAFAYNGVFFTYALVLTRFYGVSPARIGLYLLPFAAGNLLGPLLLGRLFDTIGRRTMIALTYGVGGVLIAVAGYGLVGGWLTATTQTLVWCIVFFVASAAASSAYLTVSELFPVELRGMAIALFYAVGTAIGGLVAPSLFGALIQTGERSKVFIGYALGAALMVGASIVTIFFGVQAEQKSLEALSGVEADEANRK</sequence>
<comment type="subcellular location">
    <subcellularLocation>
        <location evidence="1">Membrane</location>
        <topology evidence="1">Multi-pass membrane protein</topology>
    </subcellularLocation>
</comment>
<keyword evidence="7" id="KW-0813">Transport</keyword>
<feature type="transmembrane region" description="Helical" evidence="5">
    <location>
        <begin position="277"/>
        <end position="301"/>
    </location>
</feature>
<dbReference type="CDD" id="cd17316">
    <property type="entry name" value="MFS_SV2_like"/>
    <property type="match status" value="1"/>
</dbReference>
<keyword evidence="4 5" id="KW-0472">Membrane</keyword>
<name>A0A0K1PLB6_9BACT</name>
<dbReference type="KEGG" id="llu:AKJ09_00860"/>
<evidence type="ECO:0000313" key="7">
    <source>
        <dbReference type="EMBL" id="AKU94196.1"/>
    </source>
</evidence>
<reference evidence="7 8" key="1">
    <citation type="submission" date="2015-08" db="EMBL/GenBank/DDBJ databases">
        <authorList>
            <person name="Babu N.S."/>
            <person name="Beckwith C.J."/>
            <person name="Beseler K.G."/>
            <person name="Brison A."/>
            <person name="Carone J.V."/>
            <person name="Caskin T.P."/>
            <person name="Diamond M."/>
            <person name="Durham M.E."/>
            <person name="Foxe J.M."/>
            <person name="Go M."/>
            <person name="Henderson B.A."/>
            <person name="Jones I.B."/>
            <person name="McGettigan J.A."/>
            <person name="Micheletti S.J."/>
            <person name="Nasrallah M.E."/>
            <person name="Ortiz D."/>
            <person name="Piller C.R."/>
            <person name="Privatt S.R."/>
            <person name="Schneider S.L."/>
            <person name="Sharp S."/>
            <person name="Smith T.C."/>
            <person name="Stanton J.D."/>
            <person name="Ullery H.E."/>
            <person name="Wilson R.J."/>
            <person name="Serrano M.G."/>
            <person name="Buck G."/>
            <person name="Lee V."/>
            <person name="Wang Y."/>
            <person name="Carvalho R."/>
            <person name="Voegtly L."/>
            <person name="Shi R."/>
            <person name="Duckworth R."/>
            <person name="Johnson A."/>
            <person name="Loviza R."/>
            <person name="Walstead R."/>
            <person name="Shah Z."/>
            <person name="Kiflezghi M."/>
            <person name="Wade K."/>
            <person name="Ball S.L."/>
            <person name="Bradley K.W."/>
            <person name="Asai D.J."/>
            <person name="Bowman C.A."/>
            <person name="Russell D.A."/>
            <person name="Pope W.H."/>
            <person name="Jacobs-Sera D."/>
            <person name="Hendrix R.W."/>
            <person name="Hatfull G.F."/>
        </authorList>
    </citation>
    <scope>NUCLEOTIDE SEQUENCE [LARGE SCALE GENOMIC DNA]</scope>
    <source>
        <strain evidence="7 8">DSM 27648</strain>
    </source>
</reference>
<proteinExistence type="predicted"/>
<feature type="transmembrane region" description="Helical" evidence="5">
    <location>
        <begin position="343"/>
        <end position="367"/>
    </location>
</feature>
<dbReference type="STRING" id="1391654.AKJ09_00860"/>
<dbReference type="PANTHER" id="PTHR23508:SF10">
    <property type="entry name" value="CARBOXYLIC ACID TRANSPORTER PROTEIN HOMOLOG"/>
    <property type="match status" value="1"/>
</dbReference>
<dbReference type="GO" id="GO:0046943">
    <property type="term" value="F:carboxylic acid transmembrane transporter activity"/>
    <property type="evidence" value="ECO:0007669"/>
    <property type="project" value="TreeGrafter"/>
</dbReference>
<dbReference type="OrthoDB" id="5368493at2"/>
<dbReference type="Proteomes" id="UP000064967">
    <property type="component" value="Chromosome"/>
</dbReference>
<dbReference type="AlphaFoldDB" id="A0A0K1PLB6"/>
<dbReference type="RefSeq" id="WP_146645831.1">
    <property type="nucleotide sequence ID" value="NZ_CP012333.1"/>
</dbReference>
<gene>
    <name evidence="7" type="ORF">AKJ09_00860</name>
</gene>
<accession>A0A0K1PLB6</accession>
<feature type="transmembrane region" description="Helical" evidence="5">
    <location>
        <begin position="406"/>
        <end position="426"/>
    </location>
</feature>
<dbReference type="PATRIC" id="fig|1391654.3.peg.872"/>
<dbReference type="EMBL" id="CP012333">
    <property type="protein sequence ID" value="AKU94196.1"/>
    <property type="molecule type" value="Genomic_DNA"/>
</dbReference>
<dbReference type="InterPro" id="IPR005828">
    <property type="entry name" value="MFS_sugar_transport-like"/>
</dbReference>
<keyword evidence="7" id="KW-0762">Sugar transport</keyword>
<evidence type="ECO:0000256" key="4">
    <source>
        <dbReference type="ARBA" id="ARBA00023136"/>
    </source>
</evidence>
<feature type="domain" description="Major facilitator superfamily (MFS) profile" evidence="6">
    <location>
        <begin position="29"/>
        <end position="464"/>
    </location>
</feature>
<evidence type="ECO:0000256" key="1">
    <source>
        <dbReference type="ARBA" id="ARBA00004141"/>
    </source>
</evidence>
<feature type="transmembrane region" description="Helical" evidence="5">
    <location>
        <begin position="187"/>
        <end position="206"/>
    </location>
</feature>
<dbReference type="SUPFAM" id="SSF103473">
    <property type="entry name" value="MFS general substrate transporter"/>
    <property type="match status" value="1"/>
</dbReference>
<dbReference type="PROSITE" id="PS50850">
    <property type="entry name" value="MFS"/>
    <property type="match status" value="1"/>
</dbReference>
<dbReference type="Gene3D" id="1.20.1250.20">
    <property type="entry name" value="MFS general substrate transporter like domains"/>
    <property type="match status" value="1"/>
</dbReference>
<feature type="transmembrane region" description="Helical" evidence="5">
    <location>
        <begin position="97"/>
        <end position="119"/>
    </location>
</feature>
<dbReference type="Pfam" id="PF00083">
    <property type="entry name" value="Sugar_tr"/>
    <property type="match status" value="1"/>
</dbReference>
<feature type="transmembrane region" description="Helical" evidence="5">
    <location>
        <begin position="373"/>
        <end position="394"/>
    </location>
</feature>
<keyword evidence="8" id="KW-1185">Reference proteome</keyword>
<protein>
    <submittedName>
        <fullName evidence="7">Sugar transporter</fullName>
    </submittedName>
</protein>
<evidence type="ECO:0000259" key="6">
    <source>
        <dbReference type="PROSITE" id="PS50850"/>
    </source>
</evidence>
<dbReference type="GO" id="GO:0005886">
    <property type="term" value="C:plasma membrane"/>
    <property type="evidence" value="ECO:0007669"/>
    <property type="project" value="TreeGrafter"/>
</dbReference>
<evidence type="ECO:0000313" key="8">
    <source>
        <dbReference type="Proteomes" id="UP000064967"/>
    </source>
</evidence>
<organism evidence="7 8">
    <name type="scientific">Labilithrix luteola</name>
    <dbReference type="NCBI Taxonomy" id="1391654"/>
    <lineage>
        <taxon>Bacteria</taxon>
        <taxon>Pseudomonadati</taxon>
        <taxon>Myxococcota</taxon>
        <taxon>Polyangia</taxon>
        <taxon>Polyangiales</taxon>
        <taxon>Labilitrichaceae</taxon>
        <taxon>Labilithrix</taxon>
    </lineage>
</organism>
<feature type="transmembrane region" description="Helical" evidence="5">
    <location>
        <begin position="313"/>
        <end position="331"/>
    </location>
</feature>
<evidence type="ECO:0000256" key="2">
    <source>
        <dbReference type="ARBA" id="ARBA00022692"/>
    </source>
</evidence>
<feature type="transmembrane region" description="Helical" evidence="5">
    <location>
        <begin position="25"/>
        <end position="47"/>
    </location>
</feature>
<evidence type="ECO:0000256" key="3">
    <source>
        <dbReference type="ARBA" id="ARBA00022989"/>
    </source>
</evidence>
<keyword evidence="3 5" id="KW-1133">Transmembrane helix</keyword>
<feature type="transmembrane region" description="Helical" evidence="5">
    <location>
        <begin position="67"/>
        <end position="85"/>
    </location>
</feature>
<evidence type="ECO:0000256" key="5">
    <source>
        <dbReference type="SAM" id="Phobius"/>
    </source>
</evidence>
<feature type="transmembrane region" description="Helical" evidence="5">
    <location>
        <begin position="438"/>
        <end position="461"/>
    </location>
</feature>
<dbReference type="InterPro" id="IPR036259">
    <property type="entry name" value="MFS_trans_sf"/>
</dbReference>
<dbReference type="PANTHER" id="PTHR23508">
    <property type="entry name" value="CARBOXYLIC ACID TRANSPORTER PROTEIN HOMOLOG"/>
    <property type="match status" value="1"/>
</dbReference>
<keyword evidence="2 5" id="KW-0812">Transmembrane</keyword>